<reference evidence="2 3" key="1">
    <citation type="submission" date="2013-03" db="EMBL/GenBank/DDBJ databases">
        <authorList>
            <person name="Warren W."/>
            <person name="Wilson R.K."/>
        </authorList>
    </citation>
    <scope>NUCLEOTIDE SEQUENCE</scope>
</reference>
<dbReference type="GeneTree" id="ENSGT00940000170337"/>
<keyword evidence="1" id="KW-0472">Membrane</keyword>
<evidence type="ECO:0000313" key="2">
    <source>
        <dbReference type="Ensembl" id="ENSMFAP00000058836.1"/>
    </source>
</evidence>
<dbReference type="AlphaFoldDB" id="A0A7N9D3R1"/>
<reference evidence="2" key="2">
    <citation type="submission" date="2025-08" db="UniProtKB">
        <authorList>
            <consortium name="Ensembl"/>
        </authorList>
    </citation>
    <scope>IDENTIFICATION</scope>
</reference>
<dbReference type="Ensembl" id="ENSMFAT00000090862.1">
    <property type="protein sequence ID" value="ENSMFAP00000058836.1"/>
    <property type="gene ID" value="ENSMFAG00000060626.1"/>
</dbReference>
<dbReference type="Proteomes" id="UP000233100">
    <property type="component" value="Chromosome 8"/>
</dbReference>
<keyword evidence="3" id="KW-1185">Reference proteome</keyword>
<accession>A0A7N9D3R1</accession>
<reference evidence="2" key="3">
    <citation type="submission" date="2025-09" db="UniProtKB">
        <authorList>
            <consortium name="Ensembl"/>
        </authorList>
    </citation>
    <scope>IDENTIFICATION</scope>
</reference>
<keyword evidence="1" id="KW-1133">Transmembrane helix</keyword>
<organism evidence="2 3">
    <name type="scientific">Macaca fascicularis</name>
    <name type="common">Crab-eating macaque</name>
    <name type="synonym">Cynomolgus monkey</name>
    <dbReference type="NCBI Taxonomy" id="9541"/>
    <lineage>
        <taxon>Eukaryota</taxon>
        <taxon>Metazoa</taxon>
        <taxon>Chordata</taxon>
        <taxon>Craniata</taxon>
        <taxon>Vertebrata</taxon>
        <taxon>Euteleostomi</taxon>
        <taxon>Mammalia</taxon>
        <taxon>Eutheria</taxon>
        <taxon>Euarchontoglires</taxon>
        <taxon>Primates</taxon>
        <taxon>Haplorrhini</taxon>
        <taxon>Catarrhini</taxon>
        <taxon>Cercopithecidae</taxon>
        <taxon>Cercopithecinae</taxon>
        <taxon>Macaca</taxon>
    </lineage>
</organism>
<feature type="transmembrane region" description="Helical" evidence="1">
    <location>
        <begin position="228"/>
        <end position="250"/>
    </location>
</feature>
<evidence type="ECO:0000256" key="1">
    <source>
        <dbReference type="SAM" id="Phobius"/>
    </source>
</evidence>
<sequence>MYKLGGGVNELKVSLLQSLPFGLHQQGLAEGGHSLLSSHHTAFQHEKVTGHCTIVDKATQRIDALVRQVTVSGGIILDQFAALDKVALADLIDLFVDLSAVMVLFLPSACPREVHTGRMPCPSTGYLAQASADLAGQLLGVPTTGDPFVAFVLGHPNGINHLVLPKHLVHRYLLLKPVAGPVQLLSHSASVHLDLHQVGLPVVQRKQAHLVVGNDMDDLAVLLHAAEVFLQLLLAILIPPFLAVLGKGLLLRFMPVLIEMTLALITDVLSEDCLEGPEVSRGSYVAHNAHNHHGCLHNGHSLYHLLLVHLGSWPVDFPHDVGHASLVSQEGCEVDQLGRVIFREAHRLLVMPAAALPRQEAEGPQSGTRS</sequence>
<keyword evidence="1" id="KW-0812">Transmembrane</keyword>
<proteinExistence type="predicted"/>
<evidence type="ECO:0000313" key="3">
    <source>
        <dbReference type="Proteomes" id="UP000233100"/>
    </source>
</evidence>
<protein>
    <submittedName>
        <fullName evidence="2">Uncharacterized protein</fullName>
    </submittedName>
</protein>
<name>A0A7N9D3R1_MACFA</name>